<evidence type="ECO:0000256" key="2">
    <source>
        <dbReference type="SAM" id="MobiDB-lite"/>
    </source>
</evidence>
<feature type="domain" description="Isochorismatase-like" evidence="3">
    <location>
        <begin position="379"/>
        <end position="495"/>
    </location>
</feature>
<dbReference type="InterPro" id="IPR000868">
    <property type="entry name" value="Isochorismatase-like_dom"/>
</dbReference>
<dbReference type="PANTHER" id="PTHR14119:SF3">
    <property type="entry name" value="ISOCHORISMATASE DOMAIN-CONTAINING PROTEIN 2"/>
    <property type="match status" value="1"/>
</dbReference>
<dbReference type="EMBL" id="QEAO01000010">
    <property type="protein sequence ID" value="TPX35141.1"/>
    <property type="molecule type" value="Genomic_DNA"/>
</dbReference>
<evidence type="ECO:0000259" key="3">
    <source>
        <dbReference type="Pfam" id="PF00857"/>
    </source>
</evidence>
<dbReference type="OrthoDB" id="269496at2759"/>
<dbReference type="SUPFAM" id="SSF52499">
    <property type="entry name" value="Isochorismatase-like hydrolases"/>
    <property type="match status" value="1"/>
</dbReference>
<comment type="caution">
    <text evidence="4">The sequence shown here is derived from an EMBL/GenBank/DDBJ whole genome shotgun (WGS) entry which is preliminary data.</text>
</comment>
<dbReference type="Pfam" id="PF00857">
    <property type="entry name" value="Isochorismatase"/>
    <property type="match status" value="1"/>
</dbReference>
<name>A0A507C6L3_9FUNG</name>
<accession>A0A507C6L3</accession>
<feature type="region of interest" description="Disordered" evidence="2">
    <location>
        <begin position="1"/>
        <end position="47"/>
    </location>
</feature>
<protein>
    <recommendedName>
        <fullName evidence="3">Isochorismatase-like domain-containing protein</fullName>
    </recommendedName>
</protein>
<dbReference type="STRING" id="1806994.A0A507C6L3"/>
<comment type="similarity">
    <text evidence="1">Belongs to the isochorismatase family.</text>
</comment>
<sequence length="534" mass="58791">MGLVHSTPDEDDDESSSDMDLDSISRLESESRHPTSSLVDEDPQPIPNITRPFTGAFAVLSEELCLMHHESFERNWKQLYIRLDSGITGWKGYALDRATNGFKPYPMEVLITESGQSSVNGIMKRDSFSGVCRWSTLRDSLTRLEGCIDSSGSASHRFKTDVWLGTSIPQLVTFSETEIIRGSEIAVPNKYEGIWCGPCIVGIYDPGIPQFLGAFAVVAEEALPISPTQSTPLRTGQLMRGLCSNTRFKGYQCELCIVSQTTHDTSSSIQISPIYSTTFYGTFRLNPIHCKTLSENVSSGLGCSVQIDLPICITSNDGGITFTSARLSKPARVPGEHKDDAERKERWCLENMPFSSIDFPILRQGNALIGFFRQPRVAVSKELQMPVIVTEQNPQGLGKTVSEIDVSFAKLNKPKSKFSMCIPEVMTYLAEYGIETVIISGLETHVCVYQTSLDLLNEGIKVVILADGVSSINKGEIPIAIEALRSMGCTVASSESIMFQLLGDASHEKFKAIQGIVKDYKDKTKLAIDSFARI</sequence>
<dbReference type="InterPro" id="IPR050993">
    <property type="entry name" value="Isochorismatase_domain"/>
</dbReference>
<evidence type="ECO:0000313" key="5">
    <source>
        <dbReference type="Proteomes" id="UP000319731"/>
    </source>
</evidence>
<feature type="compositionally biased region" description="Acidic residues" evidence="2">
    <location>
        <begin position="9"/>
        <end position="21"/>
    </location>
</feature>
<organism evidence="4 5">
    <name type="scientific">Synchytrium microbalum</name>
    <dbReference type="NCBI Taxonomy" id="1806994"/>
    <lineage>
        <taxon>Eukaryota</taxon>
        <taxon>Fungi</taxon>
        <taxon>Fungi incertae sedis</taxon>
        <taxon>Chytridiomycota</taxon>
        <taxon>Chytridiomycota incertae sedis</taxon>
        <taxon>Chytridiomycetes</taxon>
        <taxon>Synchytriales</taxon>
        <taxon>Synchytriaceae</taxon>
        <taxon>Synchytrium</taxon>
    </lineage>
</organism>
<dbReference type="AlphaFoldDB" id="A0A507C6L3"/>
<evidence type="ECO:0000256" key="1">
    <source>
        <dbReference type="ARBA" id="ARBA00006336"/>
    </source>
</evidence>
<evidence type="ECO:0000313" key="4">
    <source>
        <dbReference type="EMBL" id="TPX35141.1"/>
    </source>
</evidence>
<proteinExistence type="inferred from homology"/>
<reference evidence="4 5" key="1">
    <citation type="journal article" date="2019" name="Sci. Rep.">
        <title>Comparative genomics of chytrid fungi reveal insights into the obligate biotrophic and pathogenic lifestyle of Synchytrium endobioticum.</title>
        <authorList>
            <person name="van de Vossenberg B.T.L.H."/>
            <person name="Warris S."/>
            <person name="Nguyen H.D.T."/>
            <person name="van Gent-Pelzer M.P.E."/>
            <person name="Joly D.L."/>
            <person name="van de Geest H.C."/>
            <person name="Bonants P.J.M."/>
            <person name="Smith D.S."/>
            <person name="Levesque C.A."/>
            <person name="van der Lee T.A.J."/>
        </authorList>
    </citation>
    <scope>NUCLEOTIDE SEQUENCE [LARGE SCALE GENOMIC DNA]</scope>
    <source>
        <strain evidence="4 5">JEL517</strain>
    </source>
</reference>
<keyword evidence="5" id="KW-1185">Reference proteome</keyword>
<dbReference type="Proteomes" id="UP000319731">
    <property type="component" value="Unassembled WGS sequence"/>
</dbReference>
<dbReference type="Gene3D" id="3.40.50.850">
    <property type="entry name" value="Isochorismatase-like"/>
    <property type="match status" value="1"/>
</dbReference>
<feature type="compositionally biased region" description="Basic and acidic residues" evidence="2">
    <location>
        <begin position="23"/>
        <end position="33"/>
    </location>
</feature>
<dbReference type="InterPro" id="IPR036380">
    <property type="entry name" value="Isochorismatase-like_sf"/>
</dbReference>
<dbReference type="PANTHER" id="PTHR14119">
    <property type="entry name" value="HYDROLASE"/>
    <property type="match status" value="1"/>
</dbReference>
<gene>
    <name evidence="4" type="ORF">SmJEL517_g02384</name>
</gene>
<dbReference type="RefSeq" id="XP_031025726.1">
    <property type="nucleotide sequence ID" value="XM_031168312.1"/>
</dbReference>
<dbReference type="GeneID" id="42003609"/>